<dbReference type="Proteomes" id="UP000299102">
    <property type="component" value="Unassembled WGS sequence"/>
</dbReference>
<feature type="region of interest" description="Disordered" evidence="1">
    <location>
        <begin position="306"/>
        <end position="333"/>
    </location>
</feature>
<comment type="caution">
    <text evidence="2">The sequence shown here is derived from an EMBL/GenBank/DDBJ whole genome shotgun (WGS) entry which is preliminary data.</text>
</comment>
<dbReference type="EMBL" id="BGZK01000585">
    <property type="protein sequence ID" value="GBP51616.1"/>
    <property type="molecule type" value="Genomic_DNA"/>
</dbReference>
<evidence type="ECO:0000313" key="2">
    <source>
        <dbReference type="EMBL" id="GBP51616.1"/>
    </source>
</evidence>
<proteinExistence type="predicted"/>
<dbReference type="AlphaFoldDB" id="A0A4C1WJJ3"/>
<organism evidence="2 3">
    <name type="scientific">Eumeta variegata</name>
    <name type="common">Bagworm moth</name>
    <name type="synonym">Eumeta japonica</name>
    <dbReference type="NCBI Taxonomy" id="151549"/>
    <lineage>
        <taxon>Eukaryota</taxon>
        <taxon>Metazoa</taxon>
        <taxon>Ecdysozoa</taxon>
        <taxon>Arthropoda</taxon>
        <taxon>Hexapoda</taxon>
        <taxon>Insecta</taxon>
        <taxon>Pterygota</taxon>
        <taxon>Neoptera</taxon>
        <taxon>Endopterygota</taxon>
        <taxon>Lepidoptera</taxon>
        <taxon>Glossata</taxon>
        <taxon>Ditrysia</taxon>
        <taxon>Tineoidea</taxon>
        <taxon>Psychidae</taxon>
        <taxon>Oiketicinae</taxon>
        <taxon>Eumeta</taxon>
    </lineage>
</organism>
<protein>
    <submittedName>
        <fullName evidence="2">Uncharacterized protein</fullName>
    </submittedName>
</protein>
<reference evidence="2 3" key="1">
    <citation type="journal article" date="2019" name="Commun. Biol.">
        <title>The bagworm genome reveals a unique fibroin gene that provides high tensile strength.</title>
        <authorList>
            <person name="Kono N."/>
            <person name="Nakamura H."/>
            <person name="Ohtoshi R."/>
            <person name="Tomita M."/>
            <person name="Numata K."/>
            <person name="Arakawa K."/>
        </authorList>
    </citation>
    <scope>NUCLEOTIDE SEQUENCE [LARGE SCALE GENOMIC DNA]</scope>
</reference>
<sequence length="333" mass="36844">MPKSFYINVCFFTTQRKFLLERQQRFAYIASTPTSLAATNCPLNKFQFSNKHGVQNIETLKHISDSGGSAAVNSDVPELGTARLGDERESGVSNIRSRRYRSDLAAGREPLRRSCGLFASIATLQDTVGIGWTFVASELCDVVIVAAALLEVYGFSRGKRVYEQLESRWSSWTFAIPEESPVWCDLLGRNRIFNVGGFMEGEWVQCAKAVTDARAAIKALRAGRIPWLAIKLRTMFGEVTLMAQSILDSDGQQRLEGLHRITCVQVSHNLPTSVKKAECRLGLEGTEAEAEVRKARFTLVHFEGRGGRDGGGLPPSSRDRCLRSTGWQGSDSE</sequence>
<dbReference type="OrthoDB" id="10622403at2759"/>
<name>A0A4C1WJJ3_EUMVA</name>
<gene>
    <name evidence="2" type="ORF">EVAR_96212_1</name>
</gene>
<accession>A0A4C1WJJ3</accession>
<evidence type="ECO:0000256" key="1">
    <source>
        <dbReference type="SAM" id="MobiDB-lite"/>
    </source>
</evidence>
<evidence type="ECO:0000313" key="3">
    <source>
        <dbReference type="Proteomes" id="UP000299102"/>
    </source>
</evidence>
<keyword evidence="3" id="KW-1185">Reference proteome</keyword>